<feature type="compositionally biased region" description="Basic residues" evidence="1">
    <location>
        <begin position="12"/>
        <end position="31"/>
    </location>
</feature>
<dbReference type="RefSeq" id="WP_089323328.1">
    <property type="nucleotide sequence ID" value="NZ_FZOB01000009.1"/>
</dbReference>
<protein>
    <submittedName>
        <fullName evidence="2">Uncharacterized protein</fullName>
    </submittedName>
</protein>
<accession>A0A238ZKE2</accession>
<organism evidence="2 3">
    <name type="scientific">Desulfurobacterium atlanticum</name>
    <dbReference type="NCBI Taxonomy" id="240169"/>
    <lineage>
        <taxon>Bacteria</taxon>
        <taxon>Pseudomonadati</taxon>
        <taxon>Aquificota</taxon>
        <taxon>Aquificia</taxon>
        <taxon>Desulfurobacteriales</taxon>
        <taxon>Desulfurobacteriaceae</taxon>
        <taxon>Desulfurobacterium</taxon>
    </lineage>
</organism>
<sequence>MKELTGIVINPTKRRNRRKRKSAKKATRKRTIRAGRKNPIQIVIRNPAKDHQALLELAAGTTAGLAAGKLLDNYVFSKIHLPIPAGISAGDIATLAGGLFLLKQNKQKEFATGMVAGAGAKILLNVIDSFVFRGRGVVGLHGEELGEDGYYFEDDNGQLWYVDAEGNAHPVDESELPEGDEVSGECPDCSLGNEEEAYQLGTEEELFYQL</sequence>
<gene>
    <name evidence="2" type="ORF">SAMN06265340_10925</name>
</gene>
<keyword evidence="3" id="KW-1185">Reference proteome</keyword>
<dbReference type="Proteomes" id="UP000198405">
    <property type="component" value="Unassembled WGS sequence"/>
</dbReference>
<dbReference type="AlphaFoldDB" id="A0A238ZKE2"/>
<dbReference type="EMBL" id="FZOB01000009">
    <property type="protein sequence ID" value="SNR83448.1"/>
    <property type="molecule type" value="Genomic_DNA"/>
</dbReference>
<reference evidence="3" key="1">
    <citation type="submission" date="2017-06" db="EMBL/GenBank/DDBJ databases">
        <authorList>
            <person name="Varghese N."/>
            <person name="Submissions S."/>
        </authorList>
    </citation>
    <scope>NUCLEOTIDE SEQUENCE [LARGE SCALE GENOMIC DNA]</scope>
    <source>
        <strain evidence="3">DSM 15668</strain>
    </source>
</reference>
<evidence type="ECO:0000313" key="3">
    <source>
        <dbReference type="Proteomes" id="UP000198405"/>
    </source>
</evidence>
<evidence type="ECO:0000256" key="1">
    <source>
        <dbReference type="SAM" id="MobiDB-lite"/>
    </source>
</evidence>
<name>A0A238ZKE2_9BACT</name>
<feature type="region of interest" description="Disordered" evidence="1">
    <location>
        <begin position="1"/>
        <end position="31"/>
    </location>
</feature>
<proteinExistence type="predicted"/>
<evidence type="ECO:0000313" key="2">
    <source>
        <dbReference type="EMBL" id="SNR83448.1"/>
    </source>
</evidence>